<dbReference type="EMBL" id="NKXS01010365">
    <property type="protein sequence ID" value="PIM97257.1"/>
    <property type="molecule type" value="Genomic_DNA"/>
</dbReference>
<dbReference type="Proteomes" id="UP000231279">
    <property type="component" value="Unassembled WGS sequence"/>
</dbReference>
<evidence type="ECO:0000259" key="4">
    <source>
        <dbReference type="Pfam" id="PF14226"/>
    </source>
</evidence>
<keyword evidence="3" id="KW-0408">Iron</keyword>
<dbReference type="OrthoDB" id="288590at2759"/>
<reference evidence="6" key="1">
    <citation type="journal article" date="2018" name="Gigascience">
        <title>Genome assembly of the Pink Ipe (Handroanthus impetiginosus, Bignoniaceae), a highly valued, ecologically keystone Neotropical timber forest tree.</title>
        <authorList>
            <person name="Silva-Junior O.B."/>
            <person name="Grattapaglia D."/>
            <person name="Novaes E."/>
            <person name="Collevatti R.G."/>
        </authorList>
    </citation>
    <scope>NUCLEOTIDE SEQUENCE [LARGE SCALE GENOMIC DNA]</scope>
    <source>
        <strain evidence="6">cv. UFG-1</strain>
    </source>
</reference>
<organism evidence="5 6">
    <name type="scientific">Handroanthus impetiginosus</name>
    <dbReference type="NCBI Taxonomy" id="429701"/>
    <lineage>
        <taxon>Eukaryota</taxon>
        <taxon>Viridiplantae</taxon>
        <taxon>Streptophyta</taxon>
        <taxon>Embryophyta</taxon>
        <taxon>Tracheophyta</taxon>
        <taxon>Spermatophyta</taxon>
        <taxon>Magnoliopsida</taxon>
        <taxon>eudicotyledons</taxon>
        <taxon>Gunneridae</taxon>
        <taxon>Pentapetalae</taxon>
        <taxon>asterids</taxon>
        <taxon>lamiids</taxon>
        <taxon>Lamiales</taxon>
        <taxon>Bignoniaceae</taxon>
        <taxon>Crescentiina</taxon>
        <taxon>Tabebuia alliance</taxon>
        <taxon>Handroanthus</taxon>
    </lineage>
</organism>
<name>A0A2G9FW12_9LAMI</name>
<dbReference type="Gene3D" id="2.60.120.330">
    <property type="entry name" value="B-lactam Antibiotic, Isopenicillin N Synthase, Chain"/>
    <property type="match status" value="1"/>
</dbReference>
<proteinExistence type="predicted"/>
<evidence type="ECO:0000256" key="2">
    <source>
        <dbReference type="ARBA" id="ARBA00023002"/>
    </source>
</evidence>
<evidence type="ECO:0000256" key="1">
    <source>
        <dbReference type="ARBA" id="ARBA00022723"/>
    </source>
</evidence>
<dbReference type="SUPFAM" id="SSF51197">
    <property type="entry name" value="Clavaminate synthase-like"/>
    <property type="match status" value="1"/>
</dbReference>
<keyword evidence="1" id="KW-0479">Metal-binding</keyword>
<evidence type="ECO:0000313" key="5">
    <source>
        <dbReference type="EMBL" id="PIM97257.1"/>
    </source>
</evidence>
<sequence length="201" mass="22944">MAGGIEVSAIDQQHDRTEMLKAFDETAAGVKGLTDSGLLKIPKIFIRPSEELAQELTHKNTHIQVPVVDLSGMMDSEMREQIIEQVRIASETWGFFQVVNHGIPPTVLDAMIDGIRKFYDMDVEEKKKYYTRDITRRVRYHSNFDLFSSRTANWRDTLSISFSDQVYGNELPRCCRESTEEYSKNVKVLGNTLLVLVSHIG</sequence>
<dbReference type="STRING" id="429701.A0A2G9FW12"/>
<dbReference type="PANTHER" id="PTHR10209">
    <property type="entry name" value="OXIDOREDUCTASE, 2OG-FE II OXYGENASE FAMILY PROTEIN"/>
    <property type="match status" value="1"/>
</dbReference>
<keyword evidence="6" id="KW-1185">Reference proteome</keyword>
<evidence type="ECO:0000313" key="6">
    <source>
        <dbReference type="Proteomes" id="UP000231279"/>
    </source>
</evidence>
<dbReference type="GO" id="GO:0046872">
    <property type="term" value="F:metal ion binding"/>
    <property type="evidence" value="ECO:0007669"/>
    <property type="project" value="UniProtKB-KW"/>
</dbReference>
<keyword evidence="2" id="KW-0560">Oxidoreductase</keyword>
<dbReference type="GO" id="GO:0016706">
    <property type="term" value="F:2-oxoglutarate-dependent dioxygenase activity"/>
    <property type="evidence" value="ECO:0007669"/>
    <property type="project" value="UniProtKB-ARBA"/>
</dbReference>
<protein>
    <recommendedName>
        <fullName evidence="4">Non-haem dioxygenase N-terminal domain-containing protein</fullName>
    </recommendedName>
</protein>
<dbReference type="InterPro" id="IPR026992">
    <property type="entry name" value="DIOX_N"/>
</dbReference>
<dbReference type="Pfam" id="PF14226">
    <property type="entry name" value="DIOX_N"/>
    <property type="match status" value="1"/>
</dbReference>
<comment type="caution">
    <text evidence="5">The sequence shown here is derived from an EMBL/GenBank/DDBJ whole genome shotgun (WGS) entry which is preliminary data.</text>
</comment>
<dbReference type="AlphaFoldDB" id="A0A2G9FW12"/>
<feature type="domain" description="Non-haem dioxygenase N-terminal" evidence="4">
    <location>
        <begin position="65"/>
        <end position="163"/>
    </location>
</feature>
<evidence type="ECO:0000256" key="3">
    <source>
        <dbReference type="ARBA" id="ARBA00023004"/>
    </source>
</evidence>
<dbReference type="PANTHER" id="PTHR10209:SF429">
    <property type="entry name" value="1-AMINOCYCLOPROPANE-1-CARBOXYLATE OXIDASE HOMOLOG 1-LIKE"/>
    <property type="match status" value="1"/>
</dbReference>
<dbReference type="InterPro" id="IPR027443">
    <property type="entry name" value="IPNS-like_sf"/>
</dbReference>
<accession>A0A2G9FW12</accession>
<gene>
    <name evidence="5" type="ORF">CDL12_30273</name>
</gene>